<gene>
    <name evidence="2" type="ORF">BDV33DRAFT_196667</name>
</gene>
<evidence type="ECO:0000256" key="1">
    <source>
        <dbReference type="SAM" id="MobiDB-lite"/>
    </source>
</evidence>
<evidence type="ECO:0000313" key="2">
    <source>
        <dbReference type="EMBL" id="KAB8213785.1"/>
    </source>
</evidence>
<dbReference type="AlphaFoldDB" id="A0A5N6E9P3"/>
<protein>
    <submittedName>
        <fullName evidence="2">Uncharacterized protein</fullName>
    </submittedName>
</protein>
<sequence length="113" mass="12444">MSASSGLRGSCDVCLHPNNHHRTAPCPARHCTNRWKRCTITGGCFNTSTNWRYRMCYGCKQHPAAEDSLDFYGRQRDVTRAQREDYKNTGDAGGETSTGEITSSDPVAPSSSP</sequence>
<proteinExistence type="predicted"/>
<feature type="region of interest" description="Disordered" evidence="1">
    <location>
        <begin position="80"/>
        <end position="113"/>
    </location>
</feature>
<name>A0A5N6E9P3_9EURO</name>
<organism evidence="2 3">
    <name type="scientific">Aspergillus novoparasiticus</name>
    <dbReference type="NCBI Taxonomy" id="986946"/>
    <lineage>
        <taxon>Eukaryota</taxon>
        <taxon>Fungi</taxon>
        <taxon>Dikarya</taxon>
        <taxon>Ascomycota</taxon>
        <taxon>Pezizomycotina</taxon>
        <taxon>Eurotiomycetes</taxon>
        <taxon>Eurotiomycetidae</taxon>
        <taxon>Eurotiales</taxon>
        <taxon>Aspergillaceae</taxon>
        <taxon>Aspergillus</taxon>
        <taxon>Aspergillus subgen. Circumdati</taxon>
    </lineage>
</organism>
<dbReference type="EMBL" id="ML733574">
    <property type="protein sequence ID" value="KAB8213785.1"/>
    <property type="molecule type" value="Genomic_DNA"/>
</dbReference>
<dbReference type="Proteomes" id="UP000326799">
    <property type="component" value="Unassembled WGS sequence"/>
</dbReference>
<feature type="compositionally biased region" description="Polar residues" evidence="1">
    <location>
        <begin position="95"/>
        <end position="113"/>
    </location>
</feature>
<reference evidence="2 3" key="1">
    <citation type="submission" date="2019-04" db="EMBL/GenBank/DDBJ databases">
        <title>Fungal friends and foes A comparative genomics study of 23 Aspergillus species from section Flavi.</title>
        <authorList>
            <consortium name="DOE Joint Genome Institute"/>
            <person name="Kjaerbolling I."/>
            <person name="Vesth T.C."/>
            <person name="Frisvad J.C."/>
            <person name="Nybo J.L."/>
            <person name="Theobald S."/>
            <person name="Kildgaard S."/>
            <person name="Petersen T.I."/>
            <person name="Kuo A."/>
            <person name="Sato A."/>
            <person name="Lyhne E.K."/>
            <person name="Kogle M.E."/>
            <person name="Wiebenga A."/>
            <person name="Kun R.S."/>
            <person name="Lubbers R.J."/>
            <person name="Makela M.R."/>
            <person name="Barry K."/>
            <person name="Chovatia M."/>
            <person name="Clum A."/>
            <person name="Daum C."/>
            <person name="Haridas S."/>
            <person name="He G."/>
            <person name="LaButti K."/>
            <person name="Lipzen A."/>
            <person name="Mondo S."/>
            <person name="Pangilinan J."/>
            <person name="Riley R."/>
            <person name="Salamov A."/>
            <person name="Simmons B.A."/>
            <person name="Magnuson J.K."/>
            <person name="Henrissat B."/>
            <person name="Mortensen U.H."/>
            <person name="Larsen T.O."/>
            <person name="De vries R.P."/>
            <person name="Grigoriev I.V."/>
            <person name="Machida M."/>
            <person name="Baker S.E."/>
            <person name="Andersen M.R."/>
        </authorList>
    </citation>
    <scope>NUCLEOTIDE SEQUENCE [LARGE SCALE GENOMIC DNA]</scope>
    <source>
        <strain evidence="2 3">CBS 126849</strain>
    </source>
</reference>
<keyword evidence="3" id="KW-1185">Reference proteome</keyword>
<evidence type="ECO:0000313" key="3">
    <source>
        <dbReference type="Proteomes" id="UP000326799"/>
    </source>
</evidence>
<accession>A0A5N6E9P3</accession>